<evidence type="ECO:0000256" key="5">
    <source>
        <dbReference type="ARBA" id="ARBA00023136"/>
    </source>
</evidence>
<evidence type="ECO:0000259" key="7">
    <source>
        <dbReference type="Pfam" id="PF00892"/>
    </source>
</evidence>
<dbReference type="GO" id="GO:0016020">
    <property type="term" value="C:membrane"/>
    <property type="evidence" value="ECO:0007669"/>
    <property type="project" value="UniProtKB-SubCell"/>
</dbReference>
<protein>
    <submittedName>
        <fullName evidence="8">Drug/metabolite transporter (DMT)-like permease</fullName>
    </submittedName>
</protein>
<comment type="subcellular location">
    <subcellularLocation>
        <location evidence="1">Membrane</location>
        <topology evidence="1">Multi-pass membrane protein</topology>
    </subcellularLocation>
</comment>
<keyword evidence="5 6" id="KW-0472">Membrane</keyword>
<feature type="transmembrane region" description="Helical" evidence="6">
    <location>
        <begin position="45"/>
        <end position="65"/>
    </location>
</feature>
<keyword evidence="3 6" id="KW-0812">Transmembrane</keyword>
<dbReference type="Pfam" id="PF00892">
    <property type="entry name" value="EamA"/>
    <property type="match status" value="2"/>
</dbReference>
<name>A0A7Y9XE16_9ACTN</name>
<feature type="transmembrane region" description="Helical" evidence="6">
    <location>
        <begin position="195"/>
        <end position="215"/>
    </location>
</feature>
<keyword evidence="4 6" id="KW-1133">Transmembrane helix</keyword>
<evidence type="ECO:0000256" key="2">
    <source>
        <dbReference type="ARBA" id="ARBA00007362"/>
    </source>
</evidence>
<dbReference type="EMBL" id="JACCHL010000001">
    <property type="protein sequence ID" value="NYH52858.1"/>
    <property type="molecule type" value="Genomic_DNA"/>
</dbReference>
<feature type="domain" description="EamA" evidence="7">
    <location>
        <begin position="164"/>
        <end position="300"/>
    </location>
</feature>
<dbReference type="Proteomes" id="UP000584931">
    <property type="component" value="Unassembled WGS sequence"/>
</dbReference>
<dbReference type="PANTHER" id="PTHR32322:SF2">
    <property type="entry name" value="EAMA DOMAIN-CONTAINING PROTEIN"/>
    <property type="match status" value="1"/>
</dbReference>
<dbReference type="PANTHER" id="PTHR32322">
    <property type="entry name" value="INNER MEMBRANE TRANSPORTER"/>
    <property type="match status" value="1"/>
</dbReference>
<evidence type="ECO:0000256" key="6">
    <source>
        <dbReference type="SAM" id="Phobius"/>
    </source>
</evidence>
<sequence length="318" mass="32826">MTGDASRTAESSSVVPYLNLLVTMVMFGSAFASSKVAVGEMPHEVAAVLRFGGGGLLLVVLAVLLRGRSRPLGRAVALRAGLVGLIGVLAYNAFFFWGLSLAPSLDGSIIVPVLSPILTTAALILMGRERASWERITGLAVGMAGALVFFLGVAGEGAGSTRFIGDLVFVAGAGCWAAYSILSKSFLAGADPLRATAWGTGVGALGLLVLAVPVAGEVSWPSVSGPAWANLVFLAIGPTAIAYLFYYRGLRSVSPSTATIMMFTVPIFGSVFSTVFLGESFTGVQFLGTVIMLGGALFAVVGRKPFRRRSAPEPALAE</sequence>
<dbReference type="AlphaFoldDB" id="A0A7Y9XE16"/>
<feature type="transmembrane region" description="Helical" evidence="6">
    <location>
        <begin position="258"/>
        <end position="277"/>
    </location>
</feature>
<dbReference type="InterPro" id="IPR050638">
    <property type="entry name" value="AA-Vitamin_Transporters"/>
</dbReference>
<feature type="transmembrane region" description="Helical" evidence="6">
    <location>
        <begin position="227"/>
        <end position="246"/>
    </location>
</feature>
<evidence type="ECO:0000256" key="1">
    <source>
        <dbReference type="ARBA" id="ARBA00004141"/>
    </source>
</evidence>
<accession>A0A7Y9XE16</accession>
<feature type="transmembrane region" description="Helical" evidence="6">
    <location>
        <begin position="138"/>
        <end position="157"/>
    </location>
</feature>
<gene>
    <name evidence="8" type="ORF">HNR06_002447</name>
</gene>
<feature type="transmembrane region" description="Helical" evidence="6">
    <location>
        <begin position="77"/>
        <end position="97"/>
    </location>
</feature>
<dbReference type="InterPro" id="IPR000620">
    <property type="entry name" value="EamA_dom"/>
</dbReference>
<comment type="similarity">
    <text evidence="2">Belongs to the EamA transporter family.</text>
</comment>
<feature type="transmembrane region" description="Helical" evidence="6">
    <location>
        <begin position="14"/>
        <end position="33"/>
    </location>
</feature>
<dbReference type="InterPro" id="IPR037185">
    <property type="entry name" value="EmrE-like"/>
</dbReference>
<evidence type="ECO:0000256" key="3">
    <source>
        <dbReference type="ARBA" id="ARBA00022692"/>
    </source>
</evidence>
<feature type="transmembrane region" description="Helical" evidence="6">
    <location>
        <begin position="109"/>
        <end position="126"/>
    </location>
</feature>
<evidence type="ECO:0000313" key="8">
    <source>
        <dbReference type="EMBL" id="NYH52858.1"/>
    </source>
</evidence>
<feature type="transmembrane region" description="Helical" evidence="6">
    <location>
        <begin position="283"/>
        <end position="301"/>
    </location>
</feature>
<organism evidence="8 9">
    <name type="scientific">Nocardiopsis sinuspersici</name>
    <dbReference type="NCBI Taxonomy" id="501010"/>
    <lineage>
        <taxon>Bacteria</taxon>
        <taxon>Bacillati</taxon>
        <taxon>Actinomycetota</taxon>
        <taxon>Actinomycetes</taxon>
        <taxon>Streptosporangiales</taxon>
        <taxon>Nocardiopsidaceae</taxon>
        <taxon>Nocardiopsis</taxon>
    </lineage>
</organism>
<evidence type="ECO:0000256" key="4">
    <source>
        <dbReference type="ARBA" id="ARBA00022989"/>
    </source>
</evidence>
<dbReference type="SUPFAM" id="SSF103481">
    <property type="entry name" value="Multidrug resistance efflux transporter EmrE"/>
    <property type="match status" value="2"/>
</dbReference>
<evidence type="ECO:0000313" key="9">
    <source>
        <dbReference type="Proteomes" id="UP000584931"/>
    </source>
</evidence>
<reference evidence="8 9" key="1">
    <citation type="submission" date="2020-07" db="EMBL/GenBank/DDBJ databases">
        <title>Sequencing the genomes of 1000 actinobacteria strains.</title>
        <authorList>
            <person name="Klenk H.-P."/>
        </authorList>
    </citation>
    <scope>NUCLEOTIDE SEQUENCE [LARGE SCALE GENOMIC DNA]</scope>
    <source>
        <strain evidence="8 9">DSM 45278</strain>
    </source>
</reference>
<comment type="caution">
    <text evidence="8">The sequence shown here is derived from an EMBL/GenBank/DDBJ whole genome shotgun (WGS) entry which is preliminary data.</text>
</comment>
<proteinExistence type="inferred from homology"/>
<dbReference type="RefSeq" id="WP_179810105.1">
    <property type="nucleotide sequence ID" value="NZ_JACCHL010000001.1"/>
</dbReference>
<feature type="domain" description="EamA" evidence="7">
    <location>
        <begin position="17"/>
        <end position="150"/>
    </location>
</feature>
<feature type="transmembrane region" description="Helical" evidence="6">
    <location>
        <begin position="163"/>
        <end position="183"/>
    </location>
</feature>